<name>A0A1E7FWF3_9STRA</name>
<dbReference type="Proteomes" id="UP000095751">
    <property type="component" value="Unassembled WGS sequence"/>
</dbReference>
<organism evidence="5 6">
    <name type="scientific">Fragilariopsis cylindrus CCMP1102</name>
    <dbReference type="NCBI Taxonomy" id="635003"/>
    <lineage>
        <taxon>Eukaryota</taxon>
        <taxon>Sar</taxon>
        <taxon>Stramenopiles</taxon>
        <taxon>Ochrophyta</taxon>
        <taxon>Bacillariophyta</taxon>
        <taxon>Bacillariophyceae</taxon>
        <taxon>Bacillariophycidae</taxon>
        <taxon>Bacillariales</taxon>
        <taxon>Bacillariaceae</taxon>
        <taxon>Fragilariopsis</taxon>
    </lineage>
</organism>
<sequence length="432" mass="47650">MDLLGDLGDTDQLTSTRAENEILKERLNVLQKKYNILAIENESLKAEVEIYRSEAATSQSSSSTNSALDKAGTDTNQQLEMDHFIKSGDGTYAKSKSIELNNCHGPANVLCCSLSNDDSVLATGGADRNISLALWGNAFEQETTAEQVVESSLRLNCDAPVIAIDFSRKGHNTNFVAASCMDGSVHVIYYEKSGRTLNAHEVAKGTIKHGKYVRSLAWSPSENILATGSADGCVQIHKVVWNLIDPTDIVLEKIQNLQLSGPIESLCFREDQLCCYARGSPSLQCFDLQDNFAQQKINLNKGPGNAGFDDHVSFAVMDMSPYGNDYMALATDTSRNIIMDWKTGHHVRNLYGHKNDGYSQPRLAWSNNGQYIYGNSQTENVVCVWDVASSSIVDRLESHSNTIRDMHSSKLTDTLVTTSFDKKTQFWLSSTD</sequence>
<keyword evidence="2" id="KW-0677">Repeat</keyword>
<dbReference type="SUPFAM" id="SSF50978">
    <property type="entry name" value="WD40 repeat-like"/>
    <property type="match status" value="1"/>
</dbReference>
<evidence type="ECO:0000256" key="4">
    <source>
        <dbReference type="SAM" id="Coils"/>
    </source>
</evidence>
<dbReference type="Gene3D" id="2.130.10.10">
    <property type="entry name" value="YVTN repeat-like/Quinoprotein amine dehydrogenase"/>
    <property type="match status" value="2"/>
</dbReference>
<dbReference type="OrthoDB" id="1932312at2759"/>
<dbReference type="EMBL" id="KV784353">
    <property type="protein sequence ID" value="OEU22133.1"/>
    <property type="molecule type" value="Genomic_DNA"/>
</dbReference>
<dbReference type="Pfam" id="PF00400">
    <property type="entry name" value="WD40"/>
    <property type="match status" value="2"/>
</dbReference>
<dbReference type="SMART" id="SM00320">
    <property type="entry name" value="WD40"/>
    <property type="match status" value="5"/>
</dbReference>
<dbReference type="PROSITE" id="PS50082">
    <property type="entry name" value="WD_REPEATS_2"/>
    <property type="match status" value="2"/>
</dbReference>
<reference evidence="5 6" key="1">
    <citation type="submission" date="2016-09" db="EMBL/GenBank/DDBJ databases">
        <title>Extensive genetic diversity and differential bi-allelic expression allows diatom success in the polar Southern Ocean.</title>
        <authorList>
            <consortium name="DOE Joint Genome Institute"/>
            <person name="Mock T."/>
            <person name="Otillar R.P."/>
            <person name="Strauss J."/>
            <person name="Dupont C."/>
            <person name="Frickenhaus S."/>
            <person name="Maumus F."/>
            <person name="Mcmullan M."/>
            <person name="Sanges R."/>
            <person name="Schmutz J."/>
            <person name="Toseland A."/>
            <person name="Valas R."/>
            <person name="Veluchamy A."/>
            <person name="Ward B.J."/>
            <person name="Allen A."/>
            <person name="Barry K."/>
            <person name="Falciatore A."/>
            <person name="Ferrante M."/>
            <person name="Fortunato A.E."/>
            <person name="Gloeckner G."/>
            <person name="Gruber A."/>
            <person name="Hipkin R."/>
            <person name="Janech M."/>
            <person name="Kroth P."/>
            <person name="Leese F."/>
            <person name="Lindquist E."/>
            <person name="Lyon B.R."/>
            <person name="Martin J."/>
            <person name="Mayer C."/>
            <person name="Parker M."/>
            <person name="Quesneville H."/>
            <person name="Raymond J."/>
            <person name="Uhlig C."/>
            <person name="Valentin K.U."/>
            <person name="Worden A.Z."/>
            <person name="Armbrust E.V."/>
            <person name="Bowler C."/>
            <person name="Green B."/>
            <person name="Moulton V."/>
            <person name="Van Oosterhout C."/>
            <person name="Grigoriev I."/>
        </authorList>
    </citation>
    <scope>NUCLEOTIDE SEQUENCE [LARGE SCALE GENOMIC DNA]</scope>
    <source>
        <strain evidence="5 6">CCMP1102</strain>
    </source>
</reference>
<gene>
    <name evidence="5" type="ORF">FRACYDRAFT_166212</name>
</gene>
<evidence type="ECO:0000313" key="6">
    <source>
        <dbReference type="Proteomes" id="UP000095751"/>
    </source>
</evidence>
<evidence type="ECO:0000256" key="3">
    <source>
        <dbReference type="PROSITE-ProRule" id="PRU00221"/>
    </source>
</evidence>
<evidence type="ECO:0000313" key="5">
    <source>
        <dbReference type="EMBL" id="OEU22133.1"/>
    </source>
</evidence>
<dbReference type="InParanoid" id="A0A1E7FWF3"/>
<feature type="repeat" description="WD" evidence="3">
    <location>
        <begin position="206"/>
        <end position="236"/>
    </location>
</feature>
<evidence type="ECO:0000256" key="1">
    <source>
        <dbReference type="ARBA" id="ARBA00022574"/>
    </source>
</evidence>
<dbReference type="PANTHER" id="PTHR19848">
    <property type="entry name" value="WD40 REPEAT PROTEIN"/>
    <property type="match status" value="1"/>
</dbReference>
<keyword evidence="6" id="KW-1185">Reference proteome</keyword>
<dbReference type="InterPro" id="IPR036322">
    <property type="entry name" value="WD40_repeat_dom_sf"/>
</dbReference>
<proteinExistence type="predicted"/>
<dbReference type="PROSITE" id="PS50294">
    <property type="entry name" value="WD_REPEATS_REGION"/>
    <property type="match status" value="1"/>
</dbReference>
<accession>A0A1E7FWF3</accession>
<protein>
    <submittedName>
        <fullName evidence="5">WD40 repeat-like protein</fullName>
    </submittedName>
</protein>
<dbReference type="PANTHER" id="PTHR19848:SF8">
    <property type="entry name" value="F-BOX AND WD REPEAT DOMAIN CONTAINING 7"/>
    <property type="match status" value="1"/>
</dbReference>
<dbReference type="KEGG" id="fcy:FRACYDRAFT_166212"/>
<keyword evidence="1 3" id="KW-0853">WD repeat</keyword>
<dbReference type="InterPro" id="IPR001680">
    <property type="entry name" value="WD40_rpt"/>
</dbReference>
<keyword evidence="4" id="KW-0175">Coiled coil</keyword>
<feature type="coiled-coil region" evidence="4">
    <location>
        <begin position="13"/>
        <end position="54"/>
    </location>
</feature>
<feature type="repeat" description="WD" evidence="3">
    <location>
        <begin position="396"/>
        <end position="432"/>
    </location>
</feature>
<dbReference type="AlphaFoldDB" id="A0A1E7FWF3"/>
<dbReference type="InterPro" id="IPR015943">
    <property type="entry name" value="WD40/YVTN_repeat-like_dom_sf"/>
</dbReference>
<evidence type="ECO:0000256" key="2">
    <source>
        <dbReference type="ARBA" id="ARBA00022737"/>
    </source>
</evidence>